<dbReference type="InterPro" id="IPR013328">
    <property type="entry name" value="6PGD_dom2"/>
</dbReference>
<feature type="binding site" evidence="11">
    <location>
        <position position="85"/>
    </location>
    <ligand>
        <name>CoA</name>
        <dbReference type="ChEBI" id="CHEBI:57287"/>
    </ligand>
</feature>
<dbReference type="EMBL" id="JABDHM010000540">
    <property type="protein sequence ID" value="KAF5214322.1"/>
    <property type="molecule type" value="Genomic_DNA"/>
</dbReference>
<comment type="caution">
    <text evidence="14">The sequence shown here is derived from an EMBL/GenBank/DDBJ whole genome shotgun (WGS) entry which is preliminary data.</text>
</comment>
<evidence type="ECO:0000259" key="13">
    <source>
        <dbReference type="Pfam" id="PF02737"/>
    </source>
</evidence>
<keyword evidence="6" id="KW-0520">NAD</keyword>
<comment type="pathway">
    <text evidence="2">Lipid metabolism; fatty acid beta-oxidation.</text>
</comment>
<evidence type="ECO:0000259" key="12">
    <source>
        <dbReference type="Pfam" id="PF00725"/>
    </source>
</evidence>
<evidence type="ECO:0000256" key="3">
    <source>
        <dbReference type="ARBA" id="ARBA00009463"/>
    </source>
</evidence>
<protein>
    <recommendedName>
        <fullName evidence="16">Short chain 3-hydroxyacyl-CoA dehydrogenase</fullName>
    </recommendedName>
</protein>
<evidence type="ECO:0008006" key="16">
    <source>
        <dbReference type="Google" id="ProtNLM"/>
    </source>
</evidence>
<name>A0A7J6XIQ0_TRYCR</name>
<dbReference type="InterPro" id="IPR052242">
    <property type="entry name" value="Mito_3-hydroxyacyl-CoA_DH"/>
</dbReference>
<keyword evidence="5" id="KW-0560">Oxidoreductase</keyword>
<organism evidence="14 15">
    <name type="scientific">Trypanosoma cruzi</name>
    <dbReference type="NCBI Taxonomy" id="5693"/>
    <lineage>
        <taxon>Eukaryota</taxon>
        <taxon>Discoba</taxon>
        <taxon>Euglenozoa</taxon>
        <taxon>Kinetoplastea</taxon>
        <taxon>Metakinetoplastina</taxon>
        <taxon>Trypanosomatida</taxon>
        <taxon>Trypanosomatidae</taxon>
        <taxon>Trypanosoma</taxon>
        <taxon>Schizotrypanum</taxon>
    </lineage>
</organism>
<dbReference type="GO" id="GO:0070403">
    <property type="term" value="F:NAD+ binding"/>
    <property type="evidence" value="ECO:0007669"/>
    <property type="project" value="InterPro"/>
</dbReference>
<dbReference type="SUPFAM" id="SSF48179">
    <property type="entry name" value="6-phosphogluconate dehydrogenase C-terminal domain-like"/>
    <property type="match status" value="1"/>
</dbReference>
<dbReference type="PANTHER" id="PTHR43561:SF3">
    <property type="entry name" value="HYDROXYACYL-COENZYME A DEHYDROGENASE, MITOCHONDRIAL"/>
    <property type="match status" value="1"/>
</dbReference>
<dbReference type="InterPro" id="IPR022694">
    <property type="entry name" value="3-OHacyl-CoA_DH"/>
</dbReference>
<feature type="domain" description="3-hydroxyacyl-CoA dehydrogenase NAD binding" evidence="13">
    <location>
        <begin position="34"/>
        <end position="218"/>
    </location>
</feature>
<dbReference type="InterPro" id="IPR006176">
    <property type="entry name" value="3-OHacyl-CoA_DH_NAD-bd"/>
</dbReference>
<feature type="domain" description="3-hydroxyacyl-CoA dehydrogenase C-terminal" evidence="12">
    <location>
        <begin position="221"/>
        <end position="318"/>
    </location>
</feature>
<dbReference type="FunFam" id="3.40.50.720:FF:000009">
    <property type="entry name" value="Fatty oxidation complex, alpha subunit"/>
    <property type="match status" value="1"/>
</dbReference>
<feature type="binding site" evidence="11">
    <location>
        <position position="154"/>
    </location>
    <ligand>
        <name>CoA</name>
        <dbReference type="ChEBI" id="CHEBI:57287"/>
    </ligand>
</feature>
<dbReference type="Pfam" id="PF00725">
    <property type="entry name" value="3HCDH"/>
    <property type="match status" value="1"/>
</dbReference>
<dbReference type="VEuPathDB" id="TriTrypDB:ECC02_013084"/>
<dbReference type="Pfam" id="PF02737">
    <property type="entry name" value="3HCDH_N"/>
    <property type="match status" value="1"/>
</dbReference>
<feature type="site" description="Important for catalytic activity" evidence="10">
    <location>
        <position position="175"/>
    </location>
</feature>
<evidence type="ECO:0000256" key="8">
    <source>
        <dbReference type="ARBA" id="ARBA00023128"/>
    </source>
</evidence>
<dbReference type="Gene3D" id="1.10.1040.10">
    <property type="entry name" value="N-(1-d-carboxylethyl)-l-norvaline Dehydrogenase, domain 2"/>
    <property type="match status" value="1"/>
</dbReference>
<evidence type="ECO:0000256" key="6">
    <source>
        <dbReference type="ARBA" id="ARBA00023027"/>
    </source>
</evidence>
<sequence length="320" mass="35479">MRGCSRFLFKLVHKFIEFLQQNMFRHTSRMFFNSVAVWGGGTMGSGIAQVNAQAGIPTTVVEVSQERLSASRKSIESSLSRIGKKQYPGDDQKMKAFVDETVSRITFTTDEQLAASNASLIVEAILEDIDAKKVLWRKVDGMAPKECVFCTNTSSLSVGEQAAVTGRPDRFAGLHFFSPVPMMKLVEVVKAAKTSQATLDRILEYAKMLNKQPVMATDTKGFIVNRLLIPYELEACRIVERGDATVEDVDLAMKLGCGHPMGPFVLADSIGIDVLKLIADAWHKEEPENPLFKPSKLIDEKVAQGKLGRKTGEGFYKYKF</sequence>
<dbReference type="GO" id="GO:0003857">
    <property type="term" value="F:(3S)-3-hydroxyacyl-CoA dehydrogenase (NAD+) activity"/>
    <property type="evidence" value="ECO:0007669"/>
    <property type="project" value="UniProtKB-EC"/>
</dbReference>
<evidence type="ECO:0000256" key="10">
    <source>
        <dbReference type="PIRSR" id="PIRSR000105-1"/>
    </source>
</evidence>
<evidence type="ECO:0000313" key="14">
    <source>
        <dbReference type="EMBL" id="KAF5214322.1"/>
    </source>
</evidence>
<evidence type="ECO:0000256" key="4">
    <source>
        <dbReference type="ARBA" id="ARBA00022832"/>
    </source>
</evidence>
<keyword evidence="7" id="KW-0443">Lipid metabolism</keyword>
<comment type="catalytic activity">
    <reaction evidence="9">
        <text>a (3S)-3-hydroxyacyl-CoA + NAD(+) = a 3-oxoacyl-CoA + NADH + H(+)</text>
        <dbReference type="Rhea" id="RHEA:22432"/>
        <dbReference type="ChEBI" id="CHEBI:15378"/>
        <dbReference type="ChEBI" id="CHEBI:57318"/>
        <dbReference type="ChEBI" id="CHEBI:57540"/>
        <dbReference type="ChEBI" id="CHEBI:57945"/>
        <dbReference type="ChEBI" id="CHEBI:90726"/>
        <dbReference type="EC" id="1.1.1.35"/>
    </reaction>
</comment>
<dbReference type="GO" id="GO:0005759">
    <property type="term" value="C:mitochondrial matrix"/>
    <property type="evidence" value="ECO:0007669"/>
    <property type="project" value="UniProtKB-SubCell"/>
</dbReference>
<dbReference type="Proteomes" id="UP000583944">
    <property type="component" value="Unassembled WGS sequence"/>
</dbReference>
<reference evidence="14 15" key="1">
    <citation type="journal article" date="2019" name="Genome Biol. Evol.">
        <title>Nanopore Sequencing Significantly Improves Genome Assembly of the Protozoan Parasite Trypanosoma cruzi.</title>
        <authorList>
            <person name="Diaz-Viraque F."/>
            <person name="Pita S."/>
            <person name="Greif G."/>
            <person name="de Souza R.C.M."/>
            <person name="Iraola G."/>
            <person name="Robello C."/>
        </authorList>
    </citation>
    <scope>NUCLEOTIDE SEQUENCE [LARGE SCALE GENOMIC DNA]</scope>
    <source>
        <strain evidence="14 15">Berenice</strain>
    </source>
</reference>
<evidence type="ECO:0000256" key="7">
    <source>
        <dbReference type="ARBA" id="ARBA00023098"/>
    </source>
</evidence>
<gene>
    <name evidence="14" type="ORF">ECC02_013084</name>
</gene>
<dbReference type="PIRSF" id="PIRSF000105">
    <property type="entry name" value="HCDH"/>
    <property type="match status" value="1"/>
</dbReference>
<accession>A0A7J6XIQ0</accession>
<evidence type="ECO:0000256" key="1">
    <source>
        <dbReference type="ARBA" id="ARBA00004305"/>
    </source>
</evidence>
<feature type="binding site" evidence="11">
    <location>
        <position position="78"/>
    </location>
    <ligand>
        <name>CoA</name>
        <dbReference type="ChEBI" id="CHEBI:57287"/>
    </ligand>
</feature>
<dbReference type="InterPro" id="IPR008927">
    <property type="entry name" value="6-PGluconate_DH-like_C_sf"/>
</dbReference>
<dbReference type="InterPro" id="IPR036291">
    <property type="entry name" value="NAD(P)-bd_dom_sf"/>
</dbReference>
<evidence type="ECO:0000256" key="2">
    <source>
        <dbReference type="ARBA" id="ARBA00005005"/>
    </source>
</evidence>
<proteinExistence type="inferred from homology"/>
<keyword evidence="4" id="KW-0276">Fatty acid metabolism</keyword>
<comment type="similarity">
    <text evidence="3">Belongs to the 3-hydroxyacyl-CoA dehydrogenase family.</text>
</comment>
<dbReference type="VEuPathDB" id="TriTrypDB:BCY84_06383"/>
<dbReference type="PANTHER" id="PTHR43561">
    <property type="match status" value="1"/>
</dbReference>
<dbReference type="AlphaFoldDB" id="A0A7J6XIQ0"/>
<comment type="subcellular location">
    <subcellularLocation>
        <location evidence="1">Mitochondrion matrix</location>
    </subcellularLocation>
</comment>
<dbReference type="SUPFAM" id="SSF51735">
    <property type="entry name" value="NAD(P)-binding Rossmann-fold domains"/>
    <property type="match status" value="1"/>
</dbReference>
<evidence type="ECO:0000256" key="9">
    <source>
        <dbReference type="ARBA" id="ARBA00049556"/>
    </source>
</evidence>
<evidence type="ECO:0000313" key="15">
    <source>
        <dbReference type="Proteomes" id="UP000583944"/>
    </source>
</evidence>
<evidence type="ECO:0000256" key="11">
    <source>
        <dbReference type="PIRSR" id="PIRSR000105-3"/>
    </source>
</evidence>
<dbReference type="GO" id="GO:0006635">
    <property type="term" value="P:fatty acid beta-oxidation"/>
    <property type="evidence" value="ECO:0007669"/>
    <property type="project" value="TreeGrafter"/>
</dbReference>
<dbReference type="InterPro" id="IPR006108">
    <property type="entry name" value="3HC_DH_C"/>
</dbReference>
<dbReference type="Gene3D" id="3.40.50.720">
    <property type="entry name" value="NAD(P)-binding Rossmann-like Domain"/>
    <property type="match status" value="1"/>
</dbReference>
<evidence type="ECO:0000256" key="5">
    <source>
        <dbReference type="ARBA" id="ARBA00023002"/>
    </source>
</evidence>
<keyword evidence="8" id="KW-0496">Mitochondrion</keyword>